<comment type="caution">
    <text evidence="11">The sequence shown here is derived from an EMBL/GenBank/DDBJ whole genome shotgun (WGS) entry which is preliminary data.</text>
</comment>
<dbReference type="Proteomes" id="UP001295423">
    <property type="component" value="Unassembled WGS sequence"/>
</dbReference>
<accession>A0AAD2FKC7</accession>
<evidence type="ECO:0000259" key="10">
    <source>
        <dbReference type="PROSITE" id="PS50164"/>
    </source>
</evidence>
<dbReference type="AlphaFoldDB" id="A0AAD2FKC7"/>
<keyword evidence="3 8" id="KW-0227">DNA damage</keyword>
<comment type="function">
    <text evidence="8">Catalytic subunit of a heterodimeric structure-specific endonuclease that resolves DNA secondary structures generated during DNA repair and recombination. Has endonuclease activity towards branched DNA substrates, introducing single-strand cuts in duplex DNA close to junctions with ss-DNA.</text>
</comment>
<dbReference type="PANTHER" id="PTHR20208">
    <property type="entry name" value="STRUCTURE-SPECIFIC ENDONUCLEASE SUBUNIT SLX1"/>
    <property type="match status" value="1"/>
</dbReference>
<comment type="similarity">
    <text evidence="8">Belongs to the SLX1 family.</text>
</comment>
<dbReference type="Gene3D" id="3.40.1440.10">
    <property type="entry name" value="GIY-YIG endonuclease"/>
    <property type="match status" value="1"/>
</dbReference>
<organism evidence="11 12">
    <name type="scientific">Cylindrotheca closterium</name>
    <dbReference type="NCBI Taxonomy" id="2856"/>
    <lineage>
        <taxon>Eukaryota</taxon>
        <taxon>Sar</taxon>
        <taxon>Stramenopiles</taxon>
        <taxon>Ochrophyta</taxon>
        <taxon>Bacillariophyta</taxon>
        <taxon>Bacillariophyceae</taxon>
        <taxon>Bacillariophycidae</taxon>
        <taxon>Bacillariales</taxon>
        <taxon>Bacillariaceae</taxon>
        <taxon>Cylindrotheca</taxon>
    </lineage>
</organism>
<dbReference type="GO" id="GO:0006281">
    <property type="term" value="P:DNA repair"/>
    <property type="evidence" value="ECO:0007669"/>
    <property type="project" value="UniProtKB-UniRule"/>
</dbReference>
<dbReference type="PANTHER" id="PTHR20208:SF13">
    <property type="entry name" value="STRUCTURE-SPECIFIC ENDONUCLEASE SUBUNIT SLX1"/>
    <property type="match status" value="1"/>
</dbReference>
<feature type="domain" description="GIY-YIG" evidence="10">
    <location>
        <begin position="13"/>
        <end position="97"/>
    </location>
</feature>
<keyword evidence="12" id="KW-1185">Reference proteome</keyword>
<name>A0AAD2FKC7_9STRA</name>
<feature type="compositionally biased region" description="Polar residues" evidence="9">
    <location>
        <begin position="342"/>
        <end position="354"/>
    </location>
</feature>
<dbReference type="EMBL" id="CAKOGP040000613">
    <property type="protein sequence ID" value="CAJ1937171.1"/>
    <property type="molecule type" value="Genomic_DNA"/>
</dbReference>
<evidence type="ECO:0000256" key="2">
    <source>
        <dbReference type="ARBA" id="ARBA00022759"/>
    </source>
</evidence>
<evidence type="ECO:0000256" key="5">
    <source>
        <dbReference type="ARBA" id="ARBA00023172"/>
    </source>
</evidence>
<evidence type="ECO:0000256" key="6">
    <source>
        <dbReference type="ARBA" id="ARBA00023204"/>
    </source>
</evidence>
<reference evidence="11" key="1">
    <citation type="submission" date="2023-08" db="EMBL/GenBank/DDBJ databases">
        <authorList>
            <person name="Audoor S."/>
            <person name="Bilcke G."/>
        </authorList>
    </citation>
    <scope>NUCLEOTIDE SEQUENCE</scope>
</reference>
<dbReference type="GO" id="GO:0017108">
    <property type="term" value="F:5'-flap endonuclease activity"/>
    <property type="evidence" value="ECO:0007669"/>
    <property type="project" value="InterPro"/>
</dbReference>
<dbReference type="SUPFAM" id="SSF82771">
    <property type="entry name" value="GIY-YIG endonuclease"/>
    <property type="match status" value="1"/>
</dbReference>
<keyword evidence="5 8" id="KW-0233">DNA recombination</keyword>
<feature type="region of interest" description="Disordered" evidence="9">
    <location>
        <begin position="185"/>
        <end position="229"/>
    </location>
</feature>
<dbReference type="InterPro" id="IPR000305">
    <property type="entry name" value="GIY-YIG_endonuc"/>
</dbReference>
<comment type="subcellular location">
    <subcellularLocation>
        <location evidence="8">Nucleus</location>
    </subcellularLocation>
</comment>
<dbReference type="CDD" id="cd10455">
    <property type="entry name" value="GIY-YIG_SLX1"/>
    <property type="match status" value="1"/>
</dbReference>
<dbReference type="InterPro" id="IPR050381">
    <property type="entry name" value="SLX1_endonuclease"/>
</dbReference>
<evidence type="ECO:0000256" key="1">
    <source>
        <dbReference type="ARBA" id="ARBA00022722"/>
    </source>
</evidence>
<evidence type="ECO:0000313" key="11">
    <source>
        <dbReference type="EMBL" id="CAJ1937171.1"/>
    </source>
</evidence>
<feature type="compositionally biased region" description="Basic and acidic residues" evidence="9">
    <location>
        <begin position="302"/>
        <end position="313"/>
    </location>
</feature>
<evidence type="ECO:0000256" key="8">
    <source>
        <dbReference type="HAMAP-Rule" id="MF_03100"/>
    </source>
</evidence>
<comment type="cofactor">
    <cofactor evidence="8">
        <name>a divalent metal cation</name>
        <dbReference type="ChEBI" id="CHEBI:60240"/>
    </cofactor>
</comment>
<comment type="subunit">
    <text evidence="8">Forms a heterodimer with a member of the SLX4 family.</text>
</comment>
<dbReference type="PROSITE" id="PS50164">
    <property type="entry name" value="GIY_YIG"/>
    <property type="match status" value="1"/>
</dbReference>
<dbReference type="HAMAP" id="MF_03100">
    <property type="entry name" value="Endonuc_su_Slx1"/>
    <property type="match status" value="1"/>
</dbReference>
<dbReference type="InterPro" id="IPR027520">
    <property type="entry name" value="Slx1"/>
</dbReference>
<protein>
    <recommendedName>
        <fullName evidence="8">Structure-specific endonuclease subunit SLX1 homolog</fullName>
        <ecNumber evidence="8">3.1.-.-</ecNumber>
    </recommendedName>
</protein>
<evidence type="ECO:0000256" key="7">
    <source>
        <dbReference type="ARBA" id="ARBA00023242"/>
    </source>
</evidence>
<evidence type="ECO:0000256" key="9">
    <source>
        <dbReference type="SAM" id="MobiDB-lite"/>
    </source>
</evidence>
<dbReference type="EC" id="3.1.-.-" evidence="8"/>
<comment type="caution">
    <text evidence="8">Lacks conserved residue(s) required for the propagation of feature annotation.</text>
</comment>
<feature type="compositionally biased region" description="Basic and acidic residues" evidence="9">
    <location>
        <begin position="198"/>
        <end position="221"/>
    </location>
</feature>
<dbReference type="GO" id="GO:0033557">
    <property type="term" value="C:Slx1-Slx4 complex"/>
    <property type="evidence" value="ECO:0007669"/>
    <property type="project" value="UniProtKB-UniRule"/>
</dbReference>
<feature type="region of interest" description="Disordered" evidence="9">
    <location>
        <begin position="339"/>
        <end position="368"/>
    </location>
</feature>
<evidence type="ECO:0000313" key="12">
    <source>
        <dbReference type="Proteomes" id="UP001295423"/>
    </source>
</evidence>
<dbReference type="GO" id="GO:0006310">
    <property type="term" value="P:DNA recombination"/>
    <property type="evidence" value="ECO:0007669"/>
    <property type="project" value="UniProtKB-UniRule"/>
</dbReference>
<keyword evidence="1 8" id="KW-0540">Nuclease</keyword>
<keyword evidence="7 8" id="KW-0539">Nucleus</keyword>
<proteinExistence type="inferred from homology"/>
<gene>
    <name evidence="11" type="ORF">CYCCA115_LOCUS5542</name>
</gene>
<keyword evidence="6 8" id="KW-0234">DNA repair</keyword>
<dbReference type="Pfam" id="PF01541">
    <property type="entry name" value="GIY-YIG"/>
    <property type="match status" value="1"/>
</dbReference>
<evidence type="ECO:0000256" key="3">
    <source>
        <dbReference type="ARBA" id="ARBA00022763"/>
    </source>
</evidence>
<keyword evidence="2 8" id="KW-0255">Endonuclease</keyword>
<sequence>MSIDNTDLQTKNNHYHCYLLRSQDPKHQNKTYVGFTVNPCRRIRQHNGILKHGGARKTKRSGRPWEFAVVVHGFPSQKSALQFEWAWQHCDKSLLVRAVLGDDAAKTLKRKRGLKGQLWILKTVTTLCPDLFRHKSLSLFFFDETTRQMYNSIAVDHAFTTFSKDWTIQTRVVLSLQDMPFWSTRNKGGARKQSAKPSRSEEVGKENSEENVQDDTRKKSNEVPTANSNYPKKHPTCTYCHHPILPPDIPVCKEDKANTMHDICRELYFDEAEESSLENDQLTLDETSIRREYCIHGTSNDKSFDEGQCDRKSPHFSNQRKVDPKRTILSTRHISCWDDTDSSSGDSYPSFQVDDTSDSESFESPKSNLIDDDEKNIALSRTIESPLVLSSLATLSISPQNEFRNANEDFLAAHHSRMKTQDDHCIVYIDIDADESIPSAGKQISSSTPQRQVEIVDLCSP</sequence>
<dbReference type="InterPro" id="IPR035901">
    <property type="entry name" value="GIY-YIG_endonuc_sf"/>
</dbReference>
<keyword evidence="4 8" id="KW-0378">Hydrolase</keyword>
<evidence type="ECO:0000256" key="4">
    <source>
        <dbReference type="ARBA" id="ARBA00022801"/>
    </source>
</evidence>
<feature type="region of interest" description="Disordered" evidence="9">
    <location>
        <begin position="301"/>
        <end position="324"/>
    </location>
</feature>